<evidence type="ECO:0000256" key="1">
    <source>
        <dbReference type="SAM" id="MobiDB-lite"/>
    </source>
</evidence>
<feature type="compositionally biased region" description="Basic residues" evidence="1">
    <location>
        <begin position="278"/>
        <end position="288"/>
    </location>
</feature>
<feature type="region of interest" description="Disordered" evidence="1">
    <location>
        <begin position="237"/>
        <end position="288"/>
    </location>
</feature>
<name>A0A6C0CJ70_9ZZZZ</name>
<dbReference type="EMBL" id="MN739416">
    <property type="protein sequence ID" value="QHT03714.1"/>
    <property type="molecule type" value="Genomic_DNA"/>
</dbReference>
<dbReference type="AlphaFoldDB" id="A0A6C0CJ70"/>
<organism evidence="2">
    <name type="scientific">viral metagenome</name>
    <dbReference type="NCBI Taxonomy" id="1070528"/>
    <lineage>
        <taxon>unclassified sequences</taxon>
        <taxon>metagenomes</taxon>
        <taxon>organismal metagenomes</taxon>
    </lineage>
</organism>
<proteinExistence type="predicted"/>
<accession>A0A6C0CJ70</accession>
<sequence>MNGPISASNINVNDITFQVGQARPGRNPPISMRYNGNNLQIKLPRLGYPGGVVMREGETGVKSYTLLGSLKGCDPYGKERPAGTDDTGKFYNLLLDLEEHIIKAAIDNSAKWFGKKRTESNIRESFKRIIRFSCDRVDGEEIPNGKYPPSFNVKVPVYDNRVNIDIVDASRNPLTYVTPDSLPSVFPKAVEANLVISGSIYVIAGGGFGVTWRLLMAQVFPPSRRTAVDVFSDESSSAAVGLDDDDVPLTQSQVPVEDDSYPEAQSEEQVPEAPKSAARQRRVGRSAQ</sequence>
<feature type="compositionally biased region" description="Acidic residues" evidence="1">
    <location>
        <begin position="256"/>
        <end position="270"/>
    </location>
</feature>
<reference evidence="2" key="1">
    <citation type="journal article" date="2020" name="Nature">
        <title>Giant virus diversity and host interactions through global metagenomics.</title>
        <authorList>
            <person name="Schulz F."/>
            <person name="Roux S."/>
            <person name="Paez-Espino D."/>
            <person name="Jungbluth S."/>
            <person name="Walsh D.A."/>
            <person name="Denef V.J."/>
            <person name="McMahon K.D."/>
            <person name="Konstantinidis K.T."/>
            <person name="Eloe-Fadrosh E.A."/>
            <person name="Kyrpides N.C."/>
            <person name="Woyke T."/>
        </authorList>
    </citation>
    <scope>NUCLEOTIDE SEQUENCE</scope>
    <source>
        <strain evidence="2">GVMAG-M-3300021120-1</strain>
    </source>
</reference>
<evidence type="ECO:0000313" key="2">
    <source>
        <dbReference type="EMBL" id="QHT03714.1"/>
    </source>
</evidence>
<protein>
    <submittedName>
        <fullName evidence="2">Uncharacterized protein</fullName>
    </submittedName>
</protein>